<dbReference type="Proteomes" id="UP000197092">
    <property type="component" value="Chromosome 1"/>
</dbReference>
<dbReference type="PRINTS" id="PR00151">
    <property type="entry name" value="PORPHBDMNASE"/>
</dbReference>
<dbReference type="Pfam" id="PF03900">
    <property type="entry name" value="Porphobil_deamC"/>
    <property type="match status" value="1"/>
</dbReference>
<dbReference type="Gene3D" id="3.30.160.40">
    <property type="entry name" value="Porphobilinogen deaminase, C-terminal domain"/>
    <property type="match status" value="1"/>
</dbReference>
<evidence type="ECO:0000313" key="12">
    <source>
        <dbReference type="Proteomes" id="UP000197092"/>
    </source>
</evidence>
<accession>A0AAN1FEZ3</accession>
<comment type="function">
    <text evidence="1 8">Tetrapolymerization of the monopyrrole PBG into the hydroxymethylbilane pre-uroporphyrinogen in several discrete steps.</text>
</comment>
<dbReference type="SUPFAM" id="SSF53850">
    <property type="entry name" value="Periplasmic binding protein-like II"/>
    <property type="match status" value="1"/>
</dbReference>
<dbReference type="GO" id="GO:0006782">
    <property type="term" value="P:protoporphyrinogen IX biosynthetic process"/>
    <property type="evidence" value="ECO:0007669"/>
    <property type="project" value="UniProtKB-UniRule"/>
</dbReference>
<dbReference type="InterPro" id="IPR022419">
    <property type="entry name" value="Porphobilin_deaminase_cofac_BS"/>
</dbReference>
<dbReference type="InterPro" id="IPR022417">
    <property type="entry name" value="Porphobilin_deaminase_N"/>
</dbReference>
<evidence type="ECO:0000256" key="2">
    <source>
        <dbReference type="ARBA" id="ARBA00004735"/>
    </source>
</evidence>
<comment type="miscellaneous">
    <text evidence="8">The porphobilinogen subunits are added to the dipyrromethane group.</text>
</comment>
<evidence type="ECO:0000259" key="10">
    <source>
        <dbReference type="Pfam" id="PF03900"/>
    </source>
</evidence>
<dbReference type="SUPFAM" id="SSF54782">
    <property type="entry name" value="Porphobilinogen deaminase (hydroxymethylbilane synthase), C-terminal domain"/>
    <property type="match status" value="1"/>
</dbReference>
<comment type="cofactor">
    <cofactor evidence="8">
        <name>dipyrromethane</name>
        <dbReference type="ChEBI" id="CHEBI:60342"/>
    </cofactor>
    <text evidence="8">Binds 1 dipyrromethane group covalently.</text>
</comment>
<dbReference type="FunFam" id="3.30.160.40:FF:000002">
    <property type="entry name" value="Porphobilinogen deaminase"/>
    <property type="match status" value="1"/>
</dbReference>
<dbReference type="NCBIfam" id="TIGR00212">
    <property type="entry name" value="hemC"/>
    <property type="match status" value="1"/>
</dbReference>
<dbReference type="KEGG" id="vsh:BSZ05_05795"/>
<dbReference type="AlphaFoldDB" id="A0AAN1FEZ3"/>
<evidence type="ECO:0000256" key="8">
    <source>
        <dbReference type="HAMAP-Rule" id="MF_00260"/>
    </source>
</evidence>
<evidence type="ECO:0000259" key="9">
    <source>
        <dbReference type="Pfam" id="PF01379"/>
    </source>
</evidence>
<proteinExistence type="inferred from homology"/>
<evidence type="ECO:0000256" key="3">
    <source>
        <dbReference type="ARBA" id="ARBA00005638"/>
    </source>
</evidence>
<dbReference type="Gene3D" id="3.40.190.10">
    <property type="entry name" value="Periplasmic binding protein-like II"/>
    <property type="match status" value="2"/>
</dbReference>
<dbReference type="PROSITE" id="PS00533">
    <property type="entry name" value="PORPHOBILINOGEN_DEAM"/>
    <property type="match status" value="1"/>
</dbReference>
<dbReference type="EC" id="2.5.1.61" evidence="8"/>
<name>A0AAN1FEZ3_9VIBR</name>
<protein>
    <recommendedName>
        <fullName evidence="8">Porphobilinogen deaminase</fullName>
        <shortName evidence="8">PBG</shortName>
        <ecNumber evidence="8">2.5.1.61</ecNumber>
    </recommendedName>
    <alternativeName>
        <fullName evidence="8">Hydroxymethylbilane synthase</fullName>
        <shortName evidence="8">HMBS</shortName>
    </alternativeName>
    <alternativeName>
        <fullName evidence="8">Pre-uroporphyrinogen synthase</fullName>
    </alternativeName>
</protein>
<dbReference type="InterPro" id="IPR022418">
    <property type="entry name" value="Porphobilinogen_deaminase_C"/>
</dbReference>
<evidence type="ECO:0000256" key="1">
    <source>
        <dbReference type="ARBA" id="ARBA00002869"/>
    </source>
</evidence>
<reference evidence="12" key="1">
    <citation type="submission" date="2016-12" db="EMBL/GenBank/DDBJ databases">
        <title>Comparative genomic analysis reveals the diversity, evolution, and environmental adaptation strategies of the genus Vibrio.</title>
        <authorList>
            <person name="Lin H."/>
            <person name="Wang X."/>
            <person name="Zhang X.-H."/>
        </authorList>
    </citation>
    <scope>NUCLEOTIDE SEQUENCE [LARGE SCALE GENOMIC DNA]</scope>
    <source>
        <strain evidence="12">QT6D1</strain>
    </source>
</reference>
<evidence type="ECO:0000256" key="7">
    <source>
        <dbReference type="ARBA" id="ARBA00048169"/>
    </source>
</evidence>
<dbReference type="InterPro" id="IPR036803">
    <property type="entry name" value="Porphobilinogen_deaminase_C_sf"/>
</dbReference>
<dbReference type="FunFam" id="3.40.190.10:FF:000005">
    <property type="entry name" value="Porphobilinogen deaminase"/>
    <property type="match status" value="1"/>
</dbReference>
<feature type="modified residue" description="S-(dipyrrolylmethanemethyl)cysteine" evidence="8">
    <location>
        <position position="260"/>
    </location>
</feature>
<evidence type="ECO:0000313" key="11">
    <source>
        <dbReference type="EMBL" id="ASI89358.1"/>
    </source>
</evidence>
<dbReference type="Pfam" id="PF01379">
    <property type="entry name" value="Porphobil_deam"/>
    <property type="match status" value="1"/>
</dbReference>
<dbReference type="GO" id="GO:0004418">
    <property type="term" value="F:hydroxymethylbilane synthase activity"/>
    <property type="evidence" value="ECO:0007669"/>
    <property type="project" value="UniProtKB-UniRule"/>
</dbReference>
<dbReference type="PANTHER" id="PTHR11557:SF0">
    <property type="entry name" value="PORPHOBILINOGEN DEAMINASE"/>
    <property type="match status" value="1"/>
</dbReference>
<comment type="pathway">
    <text evidence="2">Porphyrin-containing compound metabolism; protoporphyrin-IX biosynthesis; coproporphyrinogen-III from 5-aminolevulinate: step 2/4.</text>
</comment>
<dbReference type="EMBL" id="CP018308">
    <property type="protein sequence ID" value="ASI89358.1"/>
    <property type="molecule type" value="Genomic_DNA"/>
</dbReference>
<evidence type="ECO:0000256" key="6">
    <source>
        <dbReference type="ARBA" id="ARBA00023244"/>
    </source>
</evidence>
<keyword evidence="6 8" id="KW-0627">Porphyrin biosynthesis</keyword>
<comment type="subunit">
    <text evidence="4 8">Monomer.</text>
</comment>
<dbReference type="HAMAP" id="MF_00260">
    <property type="entry name" value="Porphobil_deam"/>
    <property type="match status" value="1"/>
</dbReference>
<dbReference type="PIRSF" id="PIRSF001438">
    <property type="entry name" value="4pyrrol_synth_OHMeBilane_synth"/>
    <property type="match status" value="1"/>
</dbReference>
<feature type="domain" description="Porphobilinogen deaminase C-terminal" evidence="10">
    <location>
        <begin position="245"/>
        <end position="314"/>
    </location>
</feature>
<dbReference type="FunFam" id="3.40.190.10:FF:000004">
    <property type="entry name" value="Porphobilinogen deaminase"/>
    <property type="match status" value="1"/>
</dbReference>
<evidence type="ECO:0000256" key="4">
    <source>
        <dbReference type="ARBA" id="ARBA00011245"/>
    </source>
</evidence>
<evidence type="ECO:0000256" key="5">
    <source>
        <dbReference type="ARBA" id="ARBA00022679"/>
    </source>
</evidence>
<comment type="catalytic activity">
    <reaction evidence="7 8">
        <text>4 porphobilinogen + H2O = hydroxymethylbilane + 4 NH4(+)</text>
        <dbReference type="Rhea" id="RHEA:13185"/>
        <dbReference type="ChEBI" id="CHEBI:15377"/>
        <dbReference type="ChEBI" id="CHEBI:28938"/>
        <dbReference type="ChEBI" id="CHEBI:57845"/>
        <dbReference type="ChEBI" id="CHEBI:58126"/>
        <dbReference type="EC" id="2.5.1.61"/>
    </reaction>
</comment>
<dbReference type="PANTHER" id="PTHR11557">
    <property type="entry name" value="PORPHOBILINOGEN DEAMINASE"/>
    <property type="match status" value="1"/>
</dbReference>
<keyword evidence="5 8" id="KW-0808">Transferase</keyword>
<feature type="domain" description="Porphobilinogen deaminase N-terminal" evidence="9">
    <location>
        <begin position="24"/>
        <end position="231"/>
    </location>
</feature>
<dbReference type="InterPro" id="IPR000860">
    <property type="entry name" value="HemC"/>
</dbReference>
<sequence length="329" mass="36176">MLGLCLDQKQRNAYENDMTQTQPIRIATRKSPLALWQAHYVKDALIAAHPGLEVELVTMVTKGDIILDTPLAKVGGKGLFVKELEVAMLEGRADLAVHSMKDVPVDFPEGLGLVTICEREDPRDAFVSNTYTNINELPQGAVVGTCSLRRQCQLKEQRPDLVIKELRGNVGTRLGKLDNGEYDAIILAAAGLKRLELESRIRSFIEPEESLPAVGQGAVGIECRLDDERLIKLLEPLNHANTADRVLCERAMNLTLEGGCQVPIGSYSLIDGDEIWLRALVGEPDGSKIVRGEIRGKRADAEALGVQLANQLLNDGAKEILEKLYQEHE</sequence>
<dbReference type="CDD" id="cd13646">
    <property type="entry name" value="PBP2_EcHMBS_like"/>
    <property type="match status" value="1"/>
</dbReference>
<gene>
    <name evidence="8" type="primary">hemC</name>
    <name evidence="11" type="ORF">BSZ05_05795</name>
</gene>
<organism evidence="11 12">
    <name type="scientific">Vibrio mediterranei</name>
    <dbReference type="NCBI Taxonomy" id="689"/>
    <lineage>
        <taxon>Bacteria</taxon>
        <taxon>Pseudomonadati</taxon>
        <taxon>Pseudomonadota</taxon>
        <taxon>Gammaproteobacteria</taxon>
        <taxon>Vibrionales</taxon>
        <taxon>Vibrionaceae</taxon>
        <taxon>Vibrio</taxon>
    </lineage>
</organism>
<dbReference type="GO" id="GO:0005737">
    <property type="term" value="C:cytoplasm"/>
    <property type="evidence" value="ECO:0007669"/>
    <property type="project" value="UniProtKB-UniRule"/>
</dbReference>
<comment type="similarity">
    <text evidence="3 8">Belongs to the HMBS family.</text>
</comment>